<dbReference type="Gene3D" id="1.10.443.10">
    <property type="entry name" value="Intergrase catalytic core"/>
    <property type="match status" value="1"/>
</dbReference>
<evidence type="ECO:0000313" key="3">
    <source>
        <dbReference type="EMBL" id="MDH5159442.1"/>
    </source>
</evidence>
<dbReference type="InterPro" id="IPR011010">
    <property type="entry name" value="DNA_brk_join_enz"/>
</dbReference>
<accession>A0AAW6SRJ2</accession>
<proteinExistence type="predicted"/>
<organism evidence="3 4">
    <name type="scientific">Heyndrickxia oleronia</name>
    <dbReference type="NCBI Taxonomy" id="38875"/>
    <lineage>
        <taxon>Bacteria</taxon>
        <taxon>Bacillati</taxon>
        <taxon>Bacillota</taxon>
        <taxon>Bacilli</taxon>
        <taxon>Bacillales</taxon>
        <taxon>Bacillaceae</taxon>
        <taxon>Heyndrickxia</taxon>
    </lineage>
</organism>
<dbReference type="InterPro" id="IPR013762">
    <property type="entry name" value="Integrase-like_cat_sf"/>
</dbReference>
<dbReference type="EMBL" id="JAROYP010000001">
    <property type="protein sequence ID" value="MDH5159442.1"/>
    <property type="molecule type" value="Genomic_DNA"/>
</dbReference>
<name>A0AAW6SRJ2_9BACI</name>
<dbReference type="SUPFAM" id="SSF56349">
    <property type="entry name" value="DNA breaking-rejoining enzymes"/>
    <property type="match status" value="1"/>
</dbReference>
<sequence length="86" mass="10106">MKDIKHLVPRRLHLIFKNVLQKAGLPPSRFTLHHLQHTLMLQQNKENVDLRTLQVLLGHESITSTEVYTHVEFEQKKKAIDSFNII</sequence>
<dbReference type="Proteomes" id="UP001159179">
    <property type="component" value="Unassembled WGS sequence"/>
</dbReference>
<dbReference type="Pfam" id="PF00589">
    <property type="entry name" value="Phage_integrase"/>
    <property type="match status" value="1"/>
</dbReference>
<comment type="caution">
    <text evidence="3">The sequence shown here is derived from an EMBL/GenBank/DDBJ whole genome shotgun (WGS) entry which is preliminary data.</text>
</comment>
<evidence type="ECO:0000256" key="1">
    <source>
        <dbReference type="ARBA" id="ARBA00023172"/>
    </source>
</evidence>
<dbReference type="GO" id="GO:0015074">
    <property type="term" value="P:DNA integration"/>
    <property type="evidence" value="ECO:0007669"/>
    <property type="project" value="InterPro"/>
</dbReference>
<dbReference type="GO" id="GO:0003677">
    <property type="term" value="F:DNA binding"/>
    <property type="evidence" value="ECO:0007669"/>
    <property type="project" value="InterPro"/>
</dbReference>
<gene>
    <name evidence="3" type="ORF">P5X88_00725</name>
</gene>
<dbReference type="GO" id="GO:0006310">
    <property type="term" value="P:DNA recombination"/>
    <property type="evidence" value="ECO:0007669"/>
    <property type="project" value="UniProtKB-KW"/>
</dbReference>
<evidence type="ECO:0000259" key="2">
    <source>
        <dbReference type="PROSITE" id="PS51898"/>
    </source>
</evidence>
<evidence type="ECO:0000313" key="4">
    <source>
        <dbReference type="Proteomes" id="UP001159179"/>
    </source>
</evidence>
<dbReference type="AlphaFoldDB" id="A0AAW6SRJ2"/>
<dbReference type="PROSITE" id="PS51898">
    <property type="entry name" value="TYR_RECOMBINASE"/>
    <property type="match status" value="1"/>
</dbReference>
<protein>
    <submittedName>
        <fullName evidence="3">Tyrosine-type recombinase/integrase</fullName>
    </submittedName>
</protein>
<reference evidence="3" key="1">
    <citation type="submission" date="2023-03" db="EMBL/GenBank/DDBJ databases">
        <title>Bacterial isolates from washroom surfaces on a university campus.</title>
        <authorList>
            <person name="Holman D.B."/>
            <person name="Gzyl K.E."/>
            <person name="Taheri A.E."/>
        </authorList>
    </citation>
    <scope>NUCLEOTIDE SEQUENCE</scope>
    <source>
        <strain evidence="3">RD03</strain>
    </source>
</reference>
<keyword evidence="1" id="KW-0233">DNA recombination</keyword>
<feature type="domain" description="Tyr recombinase" evidence="2">
    <location>
        <begin position="1"/>
        <end position="81"/>
    </location>
</feature>
<dbReference type="InterPro" id="IPR002104">
    <property type="entry name" value="Integrase_catalytic"/>
</dbReference>